<dbReference type="EMBL" id="FSRM01000002">
    <property type="protein sequence ID" value="SIO50141.1"/>
    <property type="molecule type" value="Genomic_DNA"/>
</dbReference>
<accession>A0A1N6K0U6</accession>
<name>A0A1N6K0U6_9BURK</name>
<evidence type="ECO:0000313" key="2">
    <source>
        <dbReference type="EMBL" id="SIO50141.1"/>
    </source>
</evidence>
<dbReference type="EMBL" id="FSRU01000001">
    <property type="protein sequence ID" value="SIO41605.1"/>
    <property type="molecule type" value="Genomic_DNA"/>
</dbReference>
<dbReference type="Proteomes" id="UP000185151">
    <property type="component" value="Unassembled WGS sequence"/>
</dbReference>
<reference evidence="3 4" key="1">
    <citation type="submission" date="2016-11" db="EMBL/GenBank/DDBJ databases">
        <authorList>
            <person name="Jaros S."/>
            <person name="Januszkiewicz K."/>
            <person name="Wedrychowicz H."/>
        </authorList>
    </citation>
    <scope>NUCLEOTIDE SEQUENCE [LARGE SCALE GENOMIC DNA]</scope>
    <source>
        <strain evidence="2 3">GAS86</strain>
        <strain evidence="1 4">GAS95</strain>
    </source>
</reference>
<sequence>MKVSGFKPMFVEYIPDRLDEGVLYLSMEFATASHACACGCGREVVTPLSPVGWQMRYDGENVSLEPSIGNWSYPCRSHYWIKGGHVRWDSEMPQWAIDEGRERDRQATRRYYAERSNPAAPAAQVEQAPQLHDVTQEADVPVSRTWWERLISVFR</sequence>
<dbReference type="AlphaFoldDB" id="A0A1N6K0U6"/>
<evidence type="ECO:0000313" key="4">
    <source>
        <dbReference type="Proteomes" id="UP000185151"/>
    </source>
</evidence>
<proteinExistence type="predicted"/>
<organism evidence="2 3">
    <name type="scientific">Paraburkholderia phenazinium</name>
    <dbReference type="NCBI Taxonomy" id="60549"/>
    <lineage>
        <taxon>Bacteria</taxon>
        <taxon>Pseudomonadati</taxon>
        <taxon>Pseudomonadota</taxon>
        <taxon>Betaproteobacteria</taxon>
        <taxon>Burkholderiales</taxon>
        <taxon>Burkholderiaceae</taxon>
        <taxon>Paraburkholderia</taxon>
    </lineage>
</organism>
<dbReference type="RefSeq" id="WP_074267616.1">
    <property type="nucleotide sequence ID" value="NZ_FSRM01000002.1"/>
</dbReference>
<protein>
    <submittedName>
        <fullName evidence="2">Uncharacterized protein</fullName>
    </submittedName>
</protein>
<keyword evidence="4" id="KW-1185">Reference proteome</keyword>
<dbReference type="InterPro" id="IPR045384">
    <property type="entry name" value="DUF6527"/>
</dbReference>
<evidence type="ECO:0000313" key="3">
    <source>
        <dbReference type="Proteomes" id="UP000184693"/>
    </source>
</evidence>
<dbReference type="Proteomes" id="UP000184693">
    <property type="component" value="Unassembled WGS sequence"/>
</dbReference>
<dbReference type="OrthoDB" id="3788717at2"/>
<evidence type="ECO:0000313" key="1">
    <source>
        <dbReference type="EMBL" id="SIO41605.1"/>
    </source>
</evidence>
<dbReference type="Pfam" id="PF20137">
    <property type="entry name" value="BubE"/>
    <property type="match status" value="1"/>
</dbReference>
<gene>
    <name evidence="1" type="ORF">SAMN05444165_2983</name>
    <name evidence="2" type="ORF">SAMN05444168_5674</name>
</gene>